<feature type="signal peptide" evidence="2">
    <location>
        <begin position="1"/>
        <end position="20"/>
    </location>
</feature>
<evidence type="ECO:0000313" key="3">
    <source>
        <dbReference type="Proteomes" id="UP000492821"/>
    </source>
</evidence>
<dbReference type="SUPFAM" id="SSF56994">
    <property type="entry name" value="Insulin-like"/>
    <property type="match status" value="1"/>
</dbReference>
<dbReference type="InterPro" id="IPR036438">
    <property type="entry name" value="Insulin-like_sf"/>
</dbReference>
<evidence type="ECO:0000313" key="4">
    <source>
        <dbReference type="WBParaSite" id="Pan_g14643.t1"/>
    </source>
</evidence>
<reference evidence="4" key="2">
    <citation type="submission" date="2020-10" db="UniProtKB">
        <authorList>
            <consortium name="WormBaseParasite"/>
        </authorList>
    </citation>
    <scope>IDENTIFICATION</scope>
</reference>
<protein>
    <submittedName>
        <fullName evidence="4">Insulin-like domain-containing protein</fullName>
    </submittedName>
</protein>
<sequence length="101" mass="11291">MASMYTVAFVLLVALCYIGAANIQHHPTDLDENIEMVTESEKPVRLCGFRLAKAMYEACQGCSKAADTVEIMKRDIRKRNSIGQYCCREGCVKADLTQFCC</sequence>
<organism evidence="3 4">
    <name type="scientific">Panagrellus redivivus</name>
    <name type="common">Microworm</name>
    <dbReference type="NCBI Taxonomy" id="6233"/>
    <lineage>
        <taxon>Eukaryota</taxon>
        <taxon>Metazoa</taxon>
        <taxon>Ecdysozoa</taxon>
        <taxon>Nematoda</taxon>
        <taxon>Chromadorea</taxon>
        <taxon>Rhabditida</taxon>
        <taxon>Tylenchina</taxon>
        <taxon>Panagrolaimomorpha</taxon>
        <taxon>Panagrolaimoidea</taxon>
        <taxon>Panagrolaimidae</taxon>
        <taxon>Panagrellus</taxon>
    </lineage>
</organism>
<keyword evidence="1 2" id="KW-0732">Signal</keyword>
<evidence type="ECO:0000256" key="1">
    <source>
        <dbReference type="ARBA" id="ARBA00022729"/>
    </source>
</evidence>
<name>A0A7E4UZA9_PANRE</name>
<keyword evidence="3" id="KW-1185">Reference proteome</keyword>
<dbReference type="Proteomes" id="UP000492821">
    <property type="component" value="Unassembled WGS sequence"/>
</dbReference>
<dbReference type="Gene3D" id="1.10.100.10">
    <property type="entry name" value="Insulin-like"/>
    <property type="match status" value="1"/>
</dbReference>
<reference evidence="3" key="1">
    <citation type="journal article" date="2013" name="Genetics">
        <title>The draft genome and transcriptome of Panagrellus redivivus are shaped by the harsh demands of a free-living lifestyle.</title>
        <authorList>
            <person name="Srinivasan J."/>
            <person name="Dillman A.R."/>
            <person name="Macchietto M.G."/>
            <person name="Heikkinen L."/>
            <person name="Lakso M."/>
            <person name="Fracchia K.M."/>
            <person name="Antoshechkin I."/>
            <person name="Mortazavi A."/>
            <person name="Wong G."/>
            <person name="Sternberg P.W."/>
        </authorList>
    </citation>
    <scope>NUCLEOTIDE SEQUENCE [LARGE SCALE GENOMIC DNA]</scope>
    <source>
        <strain evidence="3">MT8872</strain>
    </source>
</reference>
<dbReference type="AlphaFoldDB" id="A0A7E4UZA9"/>
<feature type="chain" id="PRO_5029022801" evidence="2">
    <location>
        <begin position="21"/>
        <end position="101"/>
    </location>
</feature>
<proteinExistence type="predicted"/>
<evidence type="ECO:0000256" key="2">
    <source>
        <dbReference type="SAM" id="SignalP"/>
    </source>
</evidence>
<accession>A0A7E4UZA9</accession>
<dbReference type="WBParaSite" id="Pan_g14643.t1">
    <property type="protein sequence ID" value="Pan_g14643.t1"/>
    <property type="gene ID" value="Pan_g14643"/>
</dbReference>